<sequence>MPDIFDHLRARRQENLRQLVEYLRIPSISTLNRGIQEAAGHLAGLMREAGVEARILPTGGHPAVYGEVKGPAGAPVLLVYGHYDVQPADPSEGWSSHPFEPEVRDGRLYARGSGDNKGQHFAQLKAVEAFKATGAPLPVTVKFLIEGEEEMGSPHLHEFAVRNRDLLKADIACSSDGSLHPSRRPTLALGCRGLLYLELVSQGAGKDLHSGSYGGAVESPFWRLMRAVQALRGEDGRVRVPGFYDAVRPLGKADGEALAGIPDPASELRAALGEGAARLGDTGAFYRKTLTEPNLNVCGFQGGYSGDGMKTVIPGAARAKVDFRLVVEQDPHRLYEEVRAFLQKEGFGDIEVRKLATFEPSKTPADHPLIQKIIRSIEWEGQKPVVYPNFGGSVPDTVFTKGLGIPSVWLPLANADTNSHAPDENLMLDVFHMGCELAAQVMAGLGG</sequence>
<reference evidence="5" key="1">
    <citation type="submission" date="2020-07" db="EMBL/GenBank/DDBJ databases">
        <title>Huge and variable diversity of episymbiotic CPR bacteria and DPANN archaea in groundwater ecosystems.</title>
        <authorList>
            <person name="He C.Y."/>
            <person name="Keren R."/>
            <person name="Whittaker M."/>
            <person name="Farag I.F."/>
            <person name="Doudna J."/>
            <person name="Cate J.H.D."/>
            <person name="Banfield J.F."/>
        </authorList>
    </citation>
    <scope>NUCLEOTIDE SEQUENCE</scope>
    <source>
        <strain evidence="5">NC_groundwater_763_Ag_S-0.2um_68_21</strain>
    </source>
</reference>
<comment type="caution">
    <text evidence="5">The sequence shown here is derived from an EMBL/GenBank/DDBJ whole genome shotgun (WGS) entry which is preliminary data.</text>
</comment>
<dbReference type="InterPro" id="IPR011650">
    <property type="entry name" value="Peptidase_M20_dimer"/>
</dbReference>
<evidence type="ECO:0000256" key="1">
    <source>
        <dbReference type="ARBA" id="ARBA00022670"/>
    </source>
</evidence>
<keyword evidence="1" id="KW-0645">Protease</keyword>
<name>A0A932I3U8_UNCTE</name>
<dbReference type="PANTHER" id="PTHR43270:SF8">
    <property type="entry name" value="DI- AND TRIPEPTIDASE DUG2-RELATED"/>
    <property type="match status" value="1"/>
</dbReference>
<organism evidence="5 6">
    <name type="scientific">Tectimicrobiota bacterium</name>
    <dbReference type="NCBI Taxonomy" id="2528274"/>
    <lineage>
        <taxon>Bacteria</taxon>
        <taxon>Pseudomonadati</taxon>
        <taxon>Nitrospinota/Tectimicrobiota group</taxon>
        <taxon>Candidatus Tectimicrobiota</taxon>
    </lineage>
</organism>
<dbReference type="Gene3D" id="3.40.630.10">
    <property type="entry name" value="Zn peptidases"/>
    <property type="match status" value="1"/>
</dbReference>
<dbReference type="PANTHER" id="PTHR43270">
    <property type="entry name" value="BETA-ALA-HIS DIPEPTIDASE"/>
    <property type="match status" value="1"/>
</dbReference>
<accession>A0A932I3U8</accession>
<dbReference type="EMBL" id="JACPUR010000035">
    <property type="protein sequence ID" value="MBI3128704.1"/>
    <property type="molecule type" value="Genomic_DNA"/>
</dbReference>
<dbReference type="GO" id="GO:0006508">
    <property type="term" value="P:proteolysis"/>
    <property type="evidence" value="ECO:0007669"/>
    <property type="project" value="UniProtKB-KW"/>
</dbReference>
<evidence type="ECO:0000259" key="4">
    <source>
        <dbReference type="Pfam" id="PF07687"/>
    </source>
</evidence>
<evidence type="ECO:0000256" key="2">
    <source>
        <dbReference type="ARBA" id="ARBA00022723"/>
    </source>
</evidence>
<evidence type="ECO:0000256" key="3">
    <source>
        <dbReference type="ARBA" id="ARBA00022801"/>
    </source>
</evidence>
<protein>
    <submittedName>
        <fullName evidence="5">M20/M25/M40 family metallo-hydrolase</fullName>
    </submittedName>
</protein>
<dbReference type="Gene3D" id="3.30.70.360">
    <property type="match status" value="1"/>
</dbReference>
<feature type="domain" description="Peptidase M20 dimerisation" evidence="4">
    <location>
        <begin position="192"/>
        <end position="346"/>
    </location>
</feature>
<dbReference type="GO" id="GO:0008233">
    <property type="term" value="F:peptidase activity"/>
    <property type="evidence" value="ECO:0007669"/>
    <property type="project" value="UniProtKB-KW"/>
</dbReference>
<dbReference type="Proteomes" id="UP000782312">
    <property type="component" value="Unassembled WGS sequence"/>
</dbReference>
<dbReference type="InterPro" id="IPR002933">
    <property type="entry name" value="Peptidase_M20"/>
</dbReference>
<evidence type="ECO:0000313" key="6">
    <source>
        <dbReference type="Proteomes" id="UP000782312"/>
    </source>
</evidence>
<keyword evidence="2" id="KW-0479">Metal-binding</keyword>
<evidence type="ECO:0000313" key="5">
    <source>
        <dbReference type="EMBL" id="MBI3128704.1"/>
    </source>
</evidence>
<dbReference type="SUPFAM" id="SSF53187">
    <property type="entry name" value="Zn-dependent exopeptidases"/>
    <property type="match status" value="1"/>
</dbReference>
<proteinExistence type="predicted"/>
<keyword evidence="3" id="KW-0378">Hydrolase</keyword>
<dbReference type="Pfam" id="PF01546">
    <property type="entry name" value="Peptidase_M20"/>
    <property type="match status" value="1"/>
</dbReference>
<dbReference type="Pfam" id="PF07687">
    <property type="entry name" value="M20_dimer"/>
    <property type="match status" value="1"/>
</dbReference>
<dbReference type="AlphaFoldDB" id="A0A932I3U8"/>
<gene>
    <name evidence="5" type="ORF">HYZ11_13955</name>
</gene>
<dbReference type="InterPro" id="IPR051458">
    <property type="entry name" value="Cyt/Met_Dipeptidase"/>
</dbReference>
<dbReference type="GO" id="GO:0046872">
    <property type="term" value="F:metal ion binding"/>
    <property type="evidence" value="ECO:0007669"/>
    <property type="project" value="UniProtKB-KW"/>
</dbReference>